<dbReference type="InterPro" id="IPR021475">
    <property type="entry name" value="Pants/Emi1-like"/>
</dbReference>
<dbReference type="PANTHER" id="PTHR28052">
    <property type="entry name" value="UPF0545 PROTEIN C22ORF39"/>
    <property type="match status" value="1"/>
</dbReference>
<name>A0A1Y1ZWN0_9PLEO</name>
<keyword evidence="2" id="KW-1185">Reference proteome</keyword>
<accession>A0A1Y1ZWN0</accession>
<organism evidence="1 2">
    <name type="scientific">Clohesyomyces aquaticus</name>
    <dbReference type="NCBI Taxonomy" id="1231657"/>
    <lineage>
        <taxon>Eukaryota</taxon>
        <taxon>Fungi</taxon>
        <taxon>Dikarya</taxon>
        <taxon>Ascomycota</taxon>
        <taxon>Pezizomycotina</taxon>
        <taxon>Dothideomycetes</taxon>
        <taxon>Pleosporomycetidae</taxon>
        <taxon>Pleosporales</taxon>
        <taxon>Lindgomycetaceae</taxon>
        <taxon>Clohesyomyces</taxon>
    </lineage>
</organism>
<gene>
    <name evidence="1" type="ORF">BCR34DRAFT_466827</name>
</gene>
<dbReference type="PANTHER" id="PTHR28052:SF1">
    <property type="entry name" value="UPF0545 PROTEIN C22ORF39"/>
    <property type="match status" value="1"/>
</dbReference>
<dbReference type="Proteomes" id="UP000193144">
    <property type="component" value="Unassembled WGS sequence"/>
</dbReference>
<dbReference type="Pfam" id="PF11326">
    <property type="entry name" value="PANTS-like"/>
    <property type="match status" value="1"/>
</dbReference>
<feature type="non-terminal residue" evidence="1">
    <location>
        <position position="1"/>
    </location>
</feature>
<protein>
    <recommendedName>
        <fullName evidence="3">Early meiotic induction protein 1</fullName>
    </recommendedName>
</protein>
<evidence type="ECO:0008006" key="3">
    <source>
        <dbReference type="Google" id="ProtNLM"/>
    </source>
</evidence>
<comment type="caution">
    <text evidence="1">The sequence shown here is derived from an EMBL/GenBank/DDBJ whole genome shotgun (WGS) entry which is preliminary data.</text>
</comment>
<proteinExistence type="predicted"/>
<dbReference type="STRING" id="1231657.A0A1Y1ZWN0"/>
<dbReference type="EMBL" id="MCFA01000031">
    <property type="protein sequence ID" value="ORY14624.1"/>
    <property type="molecule type" value="Genomic_DNA"/>
</dbReference>
<reference evidence="1 2" key="1">
    <citation type="submission" date="2016-07" db="EMBL/GenBank/DDBJ databases">
        <title>Pervasive Adenine N6-methylation of Active Genes in Fungi.</title>
        <authorList>
            <consortium name="DOE Joint Genome Institute"/>
            <person name="Mondo S.J."/>
            <person name="Dannebaum R.O."/>
            <person name="Kuo R.C."/>
            <person name="Labutti K."/>
            <person name="Haridas S."/>
            <person name="Kuo A."/>
            <person name="Salamov A."/>
            <person name="Ahrendt S.R."/>
            <person name="Lipzen A."/>
            <person name="Sullivan W."/>
            <person name="Andreopoulos W.B."/>
            <person name="Clum A."/>
            <person name="Lindquist E."/>
            <person name="Daum C."/>
            <person name="Ramamoorthy G.K."/>
            <person name="Gryganskyi A."/>
            <person name="Culley D."/>
            <person name="Magnuson J.K."/>
            <person name="James T.Y."/>
            <person name="O'Malley M.A."/>
            <person name="Stajich J.E."/>
            <person name="Spatafora J.W."/>
            <person name="Visel A."/>
            <person name="Grigoriev I.V."/>
        </authorList>
    </citation>
    <scope>NUCLEOTIDE SEQUENCE [LARGE SCALE GENOMIC DNA]</scope>
    <source>
        <strain evidence="1 2">CBS 115471</strain>
    </source>
</reference>
<evidence type="ECO:0000313" key="2">
    <source>
        <dbReference type="Proteomes" id="UP000193144"/>
    </source>
</evidence>
<sequence length="85" mass="10196">YPTTLSCRAAFDSAFYCQSLGGKFNDIYRHGTLQSCSTQWADWRFCMRVRVKPQAEKEALIRERYREKEERIRSGPNSEQIWERR</sequence>
<evidence type="ECO:0000313" key="1">
    <source>
        <dbReference type="EMBL" id="ORY14624.1"/>
    </source>
</evidence>
<dbReference type="OrthoDB" id="2017405at2759"/>
<feature type="non-terminal residue" evidence="1">
    <location>
        <position position="85"/>
    </location>
</feature>
<dbReference type="AlphaFoldDB" id="A0A1Y1ZWN0"/>